<evidence type="ECO:0000256" key="1">
    <source>
        <dbReference type="SAM" id="MobiDB-lite"/>
    </source>
</evidence>
<sequence>MRFFGAAAIAAAILPSALGQSSGGAPHAPPEADDSYVPSSMTSSTPSWNQTRILPVANTASAPAYSKSTASSHSSYSLSINLTETLHRPTAPSHHSAPIVSSTSSVAELLRSSGSPTDAIPKETSLTAQWVQNATSAGLSASSPLTDGTAMATTTGAKVRSTHASSTTLYETTYKTVVHTVTSCPAMATGGCVMGSKTTSVVPVVSGHVIPAYERVLGPKMSLAVAINASVTVSIPNRAVILGGGVAYFPGLCESCGHFRVVFESKMLVKYHIEACAPEERNTVVVKVDGQYRYLGCAGDECNRMIVCVEGKARFAQCIGVECNKNLVCRQGQQCKLEACQGACFQVKKCVVDQCQNPSRTALPPPPASTSSVPAGKTKVVPGPDAGKAPSTEASVVGLITKTIISLTSNVSVQCKTDSGPAPKPAHEHKENGPAPKNKESGPAPAHKHDNVPAPPAREGSKNSGIKPAPAQIKVEASASAKVSVASATKVVNIMPTSEKNQGGSKNVVEQPSKQGSKSGLTPPSTMPSSGERLPPRPSTPSTGSKGSSNTPSVVTAAAGRAALVPGLLVPVFGLVLAF</sequence>
<keyword evidence="2" id="KW-0732">Signal</keyword>
<reference evidence="3 4" key="1">
    <citation type="journal article" date="2015" name="BMC Genomics">
        <title>Gene expression during zombie ant biting behavior reflects the complexity underlying fungal parasitic behavioral manipulation.</title>
        <authorList>
            <person name="de Bekker C."/>
            <person name="Ohm R.A."/>
            <person name="Loreto R.G."/>
            <person name="Sebastian A."/>
            <person name="Albert I."/>
            <person name="Merrow M."/>
            <person name="Brachmann A."/>
            <person name="Hughes D.P."/>
        </authorList>
    </citation>
    <scope>NUCLEOTIDE SEQUENCE [LARGE SCALE GENOMIC DNA]</scope>
    <source>
        <strain evidence="3 4">SC16a</strain>
    </source>
</reference>
<dbReference type="OrthoDB" id="4927950at2759"/>
<accession>A0A2A9PHH3</accession>
<evidence type="ECO:0000256" key="2">
    <source>
        <dbReference type="SAM" id="SignalP"/>
    </source>
</evidence>
<comment type="caution">
    <text evidence="3">The sequence shown here is derived from an EMBL/GenBank/DDBJ whole genome shotgun (WGS) entry which is preliminary data.</text>
</comment>
<dbReference type="EMBL" id="LAZP02000133">
    <property type="protein sequence ID" value="PFH60362.1"/>
    <property type="molecule type" value="Genomic_DNA"/>
</dbReference>
<feature type="region of interest" description="Disordered" evidence="1">
    <location>
        <begin position="19"/>
        <end position="50"/>
    </location>
</feature>
<reference evidence="3 4" key="2">
    <citation type="journal article" date="2017" name="Sci. Rep.">
        <title>Ant-infecting Ophiocordyceps genomes reveal a high diversity of potential behavioral manipulation genes and a possible major role for enterotoxins.</title>
        <authorList>
            <person name="de Bekker C."/>
            <person name="Ohm R.A."/>
            <person name="Evans H.C."/>
            <person name="Brachmann A."/>
            <person name="Hughes D.P."/>
        </authorList>
    </citation>
    <scope>NUCLEOTIDE SEQUENCE [LARGE SCALE GENOMIC DNA]</scope>
    <source>
        <strain evidence="3 4">SC16a</strain>
    </source>
</reference>
<feature type="compositionally biased region" description="Polar residues" evidence="1">
    <location>
        <begin position="496"/>
        <end position="529"/>
    </location>
</feature>
<feature type="compositionally biased region" description="Basic and acidic residues" evidence="1">
    <location>
        <begin position="425"/>
        <end position="440"/>
    </location>
</feature>
<keyword evidence="4" id="KW-1185">Reference proteome</keyword>
<feature type="chain" id="PRO_5012721721" evidence="2">
    <location>
        <begin position="20"/>
        <end position="579"/>
    </location>
</feature>
<evidence type="ECO:0000313" key="4">
    <source>
        <dbReference type="Proteomes" id="UP000037136"/>
    </source>
</evidence>
<feature type="compositionally biased region" description="Polar residues" evidence="1">
    <location>
        <begin position="37"/>
        <end position="50"/>
    </location>
</feature>
<dbReference type="Proteomes" id="UP000037136">
    <property type="component" value="Unassembled WGS sequence"/>
</dbReference>
<feature type="signal peptide" evidence="2">
    <location>
        <begin position="1"/>
        <end position="19"/>
    </location>
</feature>
<feature type="region of interest" description="Disordered" evidence="1">
    <location>
        <begin position="415"/>
        <end position="467"/>
    </location>
</feature>
<feature type="compositionally biased region" description="Low complexity" evidence="1">
    <location>
        <begin position="540"/>
        <end position="553"/>
    </location>
</feature>
<gene>
    <name evidence="3" type="ORF">XA68_11064</name>
</gene>
<feature type="region of interest" description="Disordered" evidence="1">
    <location>
        <begin position="360"/>
        <end position="391"/>
    </location>
</feature>
<feature type="region of interest" description="Disordered" evidence="1">
    <location>
        <begin position="496"/>
        <end position="553"/>
    </location>
</feature>
<dbReference type="STRING" id="268505.A0A2A9PHH3"/>
<dbReference type="AlphaFoldDB" id="A0A2A9PHH3"/>
<name>A0A2A9PHH3_OPHUN</name>
<evidence type="ECO:0000313" key="3">
    <source>
        <dbReference type="EMBL" id="PFH60362.1"/>
    </source>
</evidence>
<protein>
    <submittedName>
        <fullName evidence="3">Uncharacterized protein</fullName>
    </submittedName>
</protein>
<organism evidence="3 4">
    <name type="scientific">Ophiocordyceps unilateralis</name>
    <name type="common">Zombie-ant fungus</name>
    <name type="synonym">Torrubia unilateralis</name>
    <dbReference type="NCBI Taxonomy" id="268505"/>
    <lineage>
        <taxon>Eukaryota</taxon>
        <taxon>Fungi</taxon>
        <taxon>Dikarya</taxon>
        <taxon>Ascomycota</taxon>
        <taxon>Pezizomycotina</taxon>
        <taxon>Sordariomycetes</taxon>
        <taxon>Hypocreomycetidae</taxon>
        <taxon>Hypocreales</taxon>
        <taxon>Ophiocordycipitaceae</taxon>
        <taxon>Ophiocordyceps</taxon>
    </lineage>
</organism>
<proteinExistence type="predicted"/>